<comment type="caution">
    <text evidence="4">The sequence shown here is derived from an EMBL/GenBank/DDBJ whole genome shotgun (WGS) entry which is preliminary data.</text>
</comment>
<reference evidence="4 5" key="1">
    <citation type="journal article" date="2011" name="PLoS Pathog.">
        <title>Endophytic Life Strategies Decoded by Genome and Transcriptome Analyses of the Mutualistic Root Symbiont Piriformospora indica.</title>
        <authorList>
            <person name="Zuccaro A."/>
            <person name="Lahrmann U."/>
            <person name="Guldener U."/>
            <person name="Langen G."/>
            <person name="Pfiffi S."/>
            <person name="Biedenkopf D."/>
            <person name="Wong P."/>
            <person name="Samans B."/>
            <person name="Grimm C."/>
            <person name="Basiewicz M."/>
            <person name="Murat C."/>
            <person name="Martin F."/>
            <person name="Kogel K.H."/>
        </authorList>
    </citation>
    <scope>NUCLEOTIDE SEQUENCE [LARGE SCALE GENOMIC DNA]</scope>
    <source>
        <strain evidence="4 5">DSM 11827</strain>
    </source>
</reference>
<dbReference type="AlphaFoldDB" id="G4TPJ2"/>
<feature type="domain" description="DUF3533" evidence="3">
    <location>
        <begin position="61"/>
        <end position="432"/>
    </location>
</feature>
<dbReference type="OrthoDB" id="2140105at2759"/>
<dbReference type="InParanoid" id="G4TPJ2"/>
<dbReference type="EMBL" id="CAFZ01000211">
    <property type="protein sequence ID" value="CCA73231.1"/>
    <property type="molecule type" value="Genomic_DNA"/>
</dbReference>
<evidence type="ECO:0000256" key="1">
    <source>
        <dbReference type="SAM" id="MobiDB-lite"/>
    </source>
</evidence>
<feature type="transmembrane region" description="Helical" evidence="2">
    <location>
        <begin position="329"/>
        <end position="352"/>
    </location>
</feature>
<evidence type="ECO:0000313" key="5">
    <source>
        <dbReference type="Proteomes" id="UP000007148"/>
    </source>
</evidence>
<feature type="transmembrane region" description="Helical" evidence="2">
    <location>
        <begin position="52"/>
        <end position="76"/>
    </location>
</feature>
<proteinExistence type="predicted"/>
<gene>
    <name evidence="4" type="ORF">PIIN_07186</name>
</gene>
<dbReference type="OMA" id="RDYNAVN"/>
<feature type="compositionally biased region" description="Basic and acidic residues" evidence="1">
    <location>
        <begin position="1"/>
        <end position="13"/>
    </location>
</feature>
<feature type="transmembrane region" description="Helical" evidence="2">
    <location>
        <begin position="364"/>
        <end position="382"/>
    </location>
</feature>
<feature type="transmembrane region" description="Helical" evidence="2">
    <location>
        <begin position="421"/>
        <end position="442"/>
    </location>
</feature>
<protein>
    <recommendedName>
        <fullName evidence="3">DUF3533 domain-containing protein</fullName>
    </recommendedName>
</protein>
<keyword evidence="2" id="KW-0472">Membrane</keyword>
<evidence type="ECO:0000313" key="4">
    <source>
        <dbReference type="EMBL" id="CCA73231.1"/>
    </source>
</evidence>
<keyword evidence="5" id="KW-1185">Reference proteome</keyword>
<feature type="region of interest" description="Disordered" evidence="1">
    <location>
        <begin position="1"/>
        <end position="33"/>
    </location>
</feature>
<sequence>MSESETPTRKPSKEFPTANTKVEEAKSQMEQRKPQRFSHSFWDPAIAHLRALYFKITIMSIVMLILVVWACLPVYWGSLWKAPVLTGNLRAWVIDRDNSTLGHTLSGAIMNTTAPGQPKQHLGWQALDASMFATNEDVANGILDERAWVAVVINQGATDKLAAARATGDSSYDPTSAVSVYYSQARNEVASGIYLPITQQLLTRILFQYNAQSTAQYLGSITSNQTALGLVARAPQTLSTPTYYTLFNLRPYTAQVATAVTLVGFIYTIILAFFCTMSGAGAREVIAPYLTTTSLIKLRLIMPIILYLPISLIYAMISLPFKLPFGAKYSYAGGFFLFWVLIYVGMLALGLATEFALTILTQRFVAFFLIPFIVVNVSVSVLPNELQPWFYKYGLGFPVYNLGQAVRTIIFDTKNHLGRNFGVLIAWTVLSLITVPLLVWVMRKKEIQAEKSAQLPNEHDEEIRERQQRIDFGAGTTAQLTPELERQVEAAEKADGRV</sequence>
<dbReference type="HOGENOM" id="CLU_020178_2_1_1"/>
<feature type="compositionally biased region" description="Basic and acidic residues" evidence="1">
    <location>
        <begin position="21"/>
        <end position="33"/>
    </location>
</feature>
<feature type="transmembrane region" description="Helical" evidence="2">
    <location>
        <begin position="298"/>
        <end position="317"/>
    </location>
</feature>
<dbReference type="Pfam" id="PF12051">
    <property type="entry name" value="DUF3533"/>
    <property type="match status" value="1"/>
</dbReference>
<evidence type="ECO:0000259" key="3">
    <source>
        <dbReference type="Pfam" id="PF12051"/>
    </source>
</evidence>
<feature type="transmembrane region" description="Helical" evidence="2">
    <location>
        <begin position="252"/>
        <end position="277"/>
    </location>
</feature>
<dbReference type="STRING" id="1109443.G4TPJ2"/>
<dbReference type="InterPro" id="IPR022703">
    <property type="entry name" value="DUF3533"/>
</dbReference>
<organism evidence="4 5">
    <name type="scientific">Serendipita indica (strain DSM 11827)</name>
    <name type="common">Root endophyte fungus</name>
    <name type="synonym">Piriformospora indica</name>
    <dbReference type="NCBI Taxonomy" id="1109443"/>
    <lineage>
        <taxon>Eukaryota</taxon>
        <taxon>Fungi</taxon>
        <taxon>Dikarya</taxon>
        <taxon>Basidiomycota</taxon>
        <taxon>Agaricomycotina</taxon>
        <taxon>Agaricomycetes</taxon>
        <taxon>Sebacinales</taxon>
        <taxon>Serendipitaceae</taxon>
        <taxon>Serendipita</taxon>
    </lineage>
</organism>
<evidence type="ECO:0000256" key="2">
    <source>
        <dbReference type="SAM" id="Phobius"/>
    </source>
</evidence>
<keyword evidence="2" id="KW-0812">Transmembrane</keyword>
<keyword evidence="2" id="KW-1133">Transmembrane helix</keyword>
<name>G4TPJ2_SERID</name>
<dbReference type="GO" id="GO:0016020">
    <property type="term" value="C:membrane"/>
    <property type="evidence" value="ECO:0007669"/>
    <property type="project" value="TreeGrafter"/>
</dbReference>
<accession>G4TPJ2</accession>
<dbReference type="eggNOG" id="ENOG502QUA0">
    <property type="taxonomic scope" value="Eukaryota"/>
</dbReference>
<dbReference type="PANTHER" id="PTHR34814">
    <property type="entry name" value="NITROSOGUANIDINE RESISTANCE PROTEIN SNG1"/>
    <property type="match status" value="1"/>
</dbReference>
<dbReference type="InterPro" id="IPR053001">
    <property type="entry name" value="MNNG_permease-like"/>
</dbReference>
<dbReference type="PANTHER" id="PTHR34814:SF1">
    <property type="entry name" value="NITROSOGUANIDINE RESISTANCE PROTEIN SNG1"/>
    <property type="match status" value="1"/>
</dbReference>
<dbReference type="Proteomes" id="UP000007148">
    <property type="component" value="Unassembled WGS sequence"/>
</dbReference>